<dbReference type="NCBIfam" id="NF011649">
    <property type="entry name" value="PRK15067.1"/>
    <property type="match status" value="1"/>
</dbReference>
<dbReference type="Gene3D" id="2.30.170.30">
    <property type="entry name" value="ethanolamine ammonia-lyase heavy chain domain like"/>
    <property type="match status" value="1"/>
</dbReference>
<dbReference type="Proteomes" id="UP001320148">
    <property type="component" value="Chromosome"/>
</dbReference>
<dbReference type="InterPro" id="IPR044941">
    <property type="entry name" value="EutB_N_sf"/>
</dbReference>
<accession>A0ABN6F154</accession>
<protein>
    <recommendedName>
        <fullName evidence="1">Ethanolamine ammonia-lyase large subunit</fullName>
        <shortName evidence="1">EAL large subunit</shortName>
        <ecNumber evidence="1">4.3.1.7</ecNumber>
    </recommendedName>
</protein>
<feature type="binding site" evidence="1">
    <location>
        <position position="402"/>
    </location>
    <ligand>
        <name>adenosylcob(III)alamin</name>
        <dbReference type="ChEBI" id="CHEBI:18408"/>
    </ligand>
</feature>
<feature type="binding site" evidence="1">
    <location>
        <position position="296"/>
    </location>
    <ligand>
        <name>adenosylcob(III)alamin</name>
        <dbReference type="ChEBI" id="CHEBI:18408"/>
    </ligand>
</feature>
<feature type="binding site" evidence="1">
    <location>
        <position position="288"/>
    </location>
    <ligand>
        <name>substrate</name>
    </ligand>
</feature>
<feature type="binding site" evidence="1">
    <location>
        <position position="247"/>
    </location>
    <ligand>
        <name>adenosylcob(III)alamin</name>
        <dbReference type="ChEBI" id="CHEBI:18408"/>
    </ligand>
</feature>
<sequence>MHVNLRSQIGDKVFAFSSVRDVLAKANNEKSGDALAGIAAESATERVAAKLCLANLQLKDIYENPVIPYESDEVTRAIYDGLNTTIYEKLKNWTVAELRETILKTRRQGDLLNISRGLTSEMIAAAAKLMSTMDLVYAAKKIKVSAHCNTTIGLPGTLSFRNQPNHPTDNIEGILASLKEGLSFGSGDACFGVNPVEDNVENFKRVMGAITDFKEKYDVPTQCCVLAHVTTQMQALERKVPLDLMFQSIAGTQTANEAFGISVSMLDEAREMALHLGTSTGPNVMYFETGQGSEISLDCHHGVDIMTLEARCYGMARRYNPFMLNNVSGFIGPETIYTGKEVIRADLEDLFMGKMHGIPMGIAPCYTNHMKADQDDQELGTMLCAMAGSNFFMGVSGGDDCMLNYQDTSYHDDAAAREILALRPAPEFEKWLENWGIMEEGCLTEAAGDPSIFDK</sequence>
<gene>
    <name evidence="1" type="primary">eutB</name>
    <name evidence="2" type="ORF">DSLASN_11500</name>
</gene>
<reference evidence="2 3" key="1">
    <citation type="submission" date="2021-02" db="EMBL/GenBank/DDBJ databases">
        <title>Complete genome of Desulfoluna sp. strain ASN36.</title>
        <authorList>
            <person name="Takahashi A."/>
            <person name="Kojima H."/>
            <person name="Fukui M."/>
        </authorList>
    </citation>
    <scope>NUCLEOTIDE SEQUENCE [LARGE SCALE GENOMIC DNA]</scope>
    <source>
        <strain evidence="2 3">ASN36</strain>
    </source>
</reference>
<dbReference type="InterPro" id="IPR013785">
    <property type="entry name" value="Aldolase_TIM"/>
</dbReference>
<dbReference type="HAMAP" id="MF_00861">
    <property type="entry name" value="EutB"/>
    <property type="match status" value="1"/>
</dbReference>
<keyword evidence="3" id="KW-1185">Reference proteome</keyword>
<organism evidence="2 3">
    <name type="scientific">Desulfoluna limicola</name>
    <dbReference type="NCBI Taxonomy" id="2810562"/>
    <lineage>
        <taxon>Bacteria</taxon>
        <taxon>Pseudomonadati</taxon>
        <taxon>Thermodesulfobacteriota</taxon>
        <taxon>Desulfobacteria</taxon>
        <taxon>Desulfobacterales</taxon>
        <taxon>Desulfolunaceae</taxon>
        <taxon>Desulfoluna</taxon>
    </lineage>
</organism>
<name>A0ABN6F154_9BACT</name>
<evidence type="ECO:0000256" key="1">
    <source>
        <dbReference type="HAMAP-Rule" id="MF_00861"/>
    </source>
</evidence>
<dbReference type="PANTHER" id="PTHR39329:SF1">
    <property type="entry name" value="ETHANOLAMINE AMMONIA-LYASE LARGE SUBUNIT"/>
    <property type="match status" value="1"/>
</dbReference>
<keyword evidence="1" id="KW-0846">Cobalamin</keyword>
<comment type="similarity">
    <text evidence="1">Belongs to the EutB family.</text>
</comment>
<proteinExistence type="inferred from homology"/>
<dbReference type="Gene3D" id="3.20.20.70">
    <property type="entry name" value="Aldolase class I"/>
    <property type="match status" value="1"/>
</dbReference>
<comment type="caution">
    <text evidence="1">Lacks conserved residue(s) required for the propagation of feature annotation.</text>
</comment>
<evidence type="ECO:0000313" key="2">
    <source>
        <dbReference type="EMBL" id="BCS95518.1"/>
    </source>
</evidence>
<comment type="catalytic activity">
    <reaction evidence="1">
        <text>ethanolamine = acetaldehyde + NH4(+)</text>
        <dbReference type="Rhea" id="RHEA:15313"/>
        <dbReference type="ChEBI" id="CHEBI:15343"/>
        <dbReference type="ChEBI" id="CHEBI:28938"/>
        <dbReference type="ChEBI" id="CHEBI:57603"/>
        <dbReference type="EC" id="4.3.1.7"/>
    </reaction>
</comment>
<keyword evidence="1" id="KW-0456">Lyase</keyword>
<feature type="binding site" evidence="1">
    <location>
        <begin position="161"/>
        <end position="163"/>
    </location>
    <ligand>
        <name>substrate</name>
    </ligand>
</feature>
<dbReference type="InterPro" id="IPR044939">
    <property type="entry name" value="EutB_dom_2_sf"/>
</dbReference>
<dbReference type="Pfam" id="PF06751">
    <property type="entry name" value="EutB"/>
    <property type="match status" value="1"/>
</dbReference>
<comment type="cofactor">
    <cofactor evidence="1">
        <name>adenosylcob(III)alamin</name>
        <dbReference type="ChEBI" id="CHEBI:18408"/>
    </cofactor>
    <text evidence="1">Binds between the large and small subunits.</text>
</comment>
<comment type="pathway">
    <text evidence="1">Amine and polyamine degradation; ethanolamine degradation.</text>
</comment>
<comment type="function">
    <text evidence="1">Catalyzes the deamination of various vicinal amino-alcohols to oxo compounds. Allows this organism to utilize ethanolamine as the sole source of nitrogen and carbon in the presence of vitamin B12.</text>
</comment>
<keyword evidence="1" id="KW-1283">Bacterial microcompartment</keyword>
<dbReference type="Gene3D" id="1.10.220.70">
    <property type="entry name" value="lyase"/>
    <property type="match status" value="1"/>
</dbReference>
<feature type="binding site" evidence="1">
    <location>
        <position position="195"/>
    </location>
    <ligand>
        <name>adenosylcob(III)alamin</name>
        <dbReference type="ChEBI" id="CHEBI:18408"/>
    </ligand>
</feature>
<comment type="subcellular location">
    <subcellularLocation>
        <location evidence="1">Bacterial microcompartment</location>
    </subcellularLocation>
</comment>
<dbReference type="PANTHER" id="PTHR39329">
    <property type="entry name" value="ETHANOLAMINE AMMONIA-LYASE HEAVY CHAIN"/>
    <property type="match status" value="1"/>
</dbReference>
<dbReference type="InterPro" id="IPR010628">
    <property type="entry name" value="EutB"/>
</dbReference>
<evidence type="ECO:0000313" key="3">
    <source>
        <dbReference type="Proteomes" id="UP001320148"/>
    </source>
</evidence>
<dbReference type="EC" id="4.3.1.7" evidence="1"/>
<keyword evidence="1" id="KW-0170">Cobalt</keyword>
<comment type="subunit">
    <text evidence="1">The basic unit is a heterodimer which dimerizes to form tetramers. The heterotetramers trimerize; 6 large subunits form a core ring with 6 small subunits projecting outwards.</text>
</comment>
<feature type="binding site" evidence="1">
    <location>
        <position position="194"/>
    </location>
    <ligand>
        <name>substrate</name>
    </ligand>
</feature>
<dbReference type="EMBL" id="AP024488">
    <property type="protein sequence ID" value="BCS95518.1"/>
    <property type="molecule type" value="Genomic_DNA"/>
</dbReference>